<protein>
    <submittedName>
        <fullName evidence="1">Uncharacterized protein</fullName>
    </submittedName>
</protein>
<organism evidence="1 2">
    <name type="scientific">Aspergillus melleus</name>
    <dbReference type="NCBI Taxonomy" id="138277"/>
    <lineage>
        <taxon>Eukaryota</taxon>
        <taxon>Fungi</taxon>
        <taxon>Dikarya</taxon>
        <taxon>Ascomycota</taxon>
        <taxon>Pezizomycotina</taxon>
        <taxon>Eurotiomycetes</taxon>
        <taxon>Eurotiomycetidae</taxon>
        <taxon>Eurotiales</taxon>
        <taxon>Aspergillaceae</taxon>
        <taxon>Aspergillus</taxon>
        <taxon>Aspergillus subgen. Circumdati</taxon>
    </lineage>
</organism>
<gene>
    <name evidence="1" type="ORF">N8T08_007553</name>
</gene>
<dbReference type="EMBL" id="JAOPJF010000049">
    <property type="protein sequence ID" value="KAK1142577.1"/>
    <property type="molecule type" value="Genomic_DNA"/>
</dbReference>
<keyword evidence="2" id="KW-1185">Reference proteome</keyword>
<comment type="caution">
    <text evidence="1">The sequence shown here is derived from an EMBL/GenBank/DDBJ whole genome shotgun (WGS) entry which is preliminary data.</text>
</comment>
<accession>A0ACC3AXB2</accession>
<sequence>MASHKQSTLSRLVDRMRLFKVKRREELKDILERRLEAIEAMSENNLTNQALQALNIDIQLSMHMDVESSIPFFKPWSHGKLAVHPINLQESEIREQLEDLRLSLAGVGPAFQSIGGGTTHRWAQIMSYRMMWELMVAPRQGSLQDRQTIGHMTDWRRVTGIPISRHFDRIFVPASPEWGIDYLWRFAEGKHPHIKVCMHHDANGTEGVPFQGELLAIMAIMVTRLGHKDFKKHVIIPVMMVSFMGNNRRGRIIVSWFDGERLIVKMSPLYRFLLQDRAGLFLFTRYLASEVDMDMTTRRLPGEA</sequence>
<proteinExistence type="predicted"/>
<dbReference type="Proteomes" id="UP001177260">
    <property type="component" value="Unassembled WGS sequence"/>
</dbReference>
<evidence type="ECO:0000313" key="1">
    <source>
        <dbReference type="EMBL" id="KAK1142577.1"/>
    </source>
</evidence>
<name>A0ACC3AXB2_9EURO</name>
<reference evidence="1 2" key="1">
    <citation type="journal article" date="2023" name="ACS Omega">
        <title>Identification of the Neoaspergillic Acid Biosynthesis Gene Cluster by Establishing an In Vitro CRISPR-Ribonucleoprotein Genetic System in Aspergillus melleus.</title>
        <authorList>
            <person name="Yuan B."/>
            <person name="Grau M.F."/>
            <person name="Murata R.M."/>
            <person name="Torok T."/>
            <person name="Venkateswaran K."/>
            <person name="Stajich J.E."/>
            <person name="Wang C.C.C."/>
        </authorList>
    </citation>
    <scope>NUCLEOTIDE SEQUENCE [LARGE SCALE GENOMIC DNA]</scope>
    <source>
        <strain evidence="1 2">IMV 1140</strain>
    </source>
</reference>
<evidence type="ECO:0000313" key="2">
    <source>
        <dbReference type="Proteomes" id="UP001177260"/>
    </source>
</evidence>